<dbReference type="GO" id="GO:0003677">
    <property type="term" value="F:DNA binding"/>
    <property type="evidence" value="ECO:0007669"/>
    <property type="project" value="UniProtKB-KW"/>
</dbReference>
<dbReference type="InterPro" id="IPR008920">
    <property type="entry name" value="TF_FadR/GntR_C"/>
</dbReference>
<dbReference type="SUPFAM" id="SSF46785">
    <property type="entry name" value="Winged helix' DNA-binding domain"/>
    <property type="match status" value="1"/>
</dbReference>
<dbReference type="SMART" id="SM00895">
    <property type="entry name" value="FCD"/>
    <property type="match status" value="1"/>
</dbReference>
<dbReference type="STRING" id="32002.BVK87_19930"/>
<dbReference type="Pfam" id="PF07729">
    <property type="entry name" value="FCD"/>
    <property type="match status" value="1"/>
</dbReference>
<protein>
    <submittedName>
        <fullName evidence="5">FadR family transcriptional regulator</fullName>
    </submittedName>
    <submittedName>
        <fullName evidence="6">FadR/GntR family transcriptional regulator</fullName>
    </submittedName>
</protein>
<evidence type="ECO:0000256" key="1">
    <source>
        <dbReference type="ARBA" id="ARBA00023015"/>
    </source>
</evidence>
<sequence length="248" mass="26865">MNSFQSVAVARLYRVIADQIAGRIRAGEFPRGGRLPSERELAEQLQVSRASIREALIALEIEGYVEVRVGTGVFVIRDGAGFPAASGAPGQAAREHDDIGPFDLLEARMLIEPECAGMAAQQASPAQIAAIRDAHEGMSLTDSPGRHDREFHNAIAAACGNAAVAAAVARLWELTQASSVYSRMQDYFVNTKVWAAAHAEHQRILVAIQARDPIRARHAMHAHLLGILARLREDFGDDSTPRNAHSHP</sequence>
<evidence type="ECO:0000313" key="5">
    <source>
        <dbReference type="EMBL" id="QKQ48399.1"/>
    </source>
</evidence>
<keyword evidence="2" id="KW-0238">DNA-binding</keyword>
<keyword evidence="8" id="KW-1185">Reference proteome</keyword>
<keyword evidence="3" id="KW-0804">Transcription</keyword>
<dbReference type="PANTHER" id="PTHR43537:SF5">
    <property type="entry name" value="UXU OPERON TRANSCRIPTIONAL REGULATOR"/>
    <property type="match status" value="1"/>
</dbReference>
<dbReference type="GO" id="GO:0003700">
    <property type="term" value="F:DNA-binding transcription factor activity"/>
    <property type="evidence" value="ECO:0007669"/>
    <property type="project" value="InterPro"/>
</dbReference>
<dbReference type="InterPro" id="IPR011711">
    <property type="entry name" value="GntR_C"/>
</dbReference>
<evidence type="ECO:0000256" key="3">
    <source>
        <dbReference type="ARBA" id="ARBA00023163"/>
    </source>
</evidence>
<dbReference type="RefSeq" id="WP_088145677.1">
    <property type="nucleotide sequence ID" value="NZ_BLWG01000154.1"/>
</dbReference>
<dbReference type="PROSITE" id="PS50949">
    <property type="entry name" value="HTH_GNTR"/>
    <property type="match status" value="1"/>
</dbReference>
<proteinExistence type="predicted"/>
<dbReference type="OrthoDB" id="5296437at2"/>
<dbReference type="AlphaFoldDB" id="A0A3R9FHI2"/>
<dbReference type="CDD" id="cd07377">
    <property type="entry name" value="WHTH_GntR"/>
    <property type="match status" value="1"/>
</dbReference>
<keyword evidence="1" id="KW-0805">Transcription regulation</keyword>
<feature type="domain" description="HTH gntR-type" evidence="4">
    <location>
        <begin position="10"/>
        <end position="78"/>
    </location>
</feature>
<dbReference type="SUPFAM" id="SSF48008">
    <property type="entry name" value="GntR ligand-binding domain-like"/>
    <property type="match status" value="1"/>
</dbReference>
<gene>
    <name evidence="6" type="ORF">AAIK43_04375</name>
    <name evidence="5" type="ORF">FOC81_17540</name>
</gene>
<evidence type="ECO:0000259" key="4">
    <source>
        <dbReference type="PROSITE" id="PS50949"/>
    </source>
</evidence>
<evidence type="ECO:0000313" key="6">
    <source>
        <dbReference type="EMBL" id="XAN17272.1"/>
    </source>
</evidence>
<evidence type="ECO:0000313" key="8">
    <source>
        <dbReference type="Proteomes" id="UP001446337"/>
    </source>
</evidence>
<evidence type="ECO:0000313" key="7">
    <source>
        <dbReference type="Proteomes" id="UP000509782"/>
    </source>
</evidence>
<dbReference type="SMART" id="SM00345">
    <property type="entry name" value="HTH_GNTR"/>
    <property type="match status" value="1"/>
</dbReference>
<dbReference type="Gene3D" id="1.10.10.10">
    <property type="entry name" value="Winged helix-like DNA-binding domain superfamily/Winged helix DNA-binding domain"/>
    <property type="match status" value="1"/>
</dbReference>
<accession>A0A3R9FHI2</accession>
<dbReference type="InterPro" id="IPR000524">
    <property type="entry name" value="Tscrpt_reg_HTH_GntR"/>
</dbReference>
<dbReference type="InterPro" id="IPR036390">
    <property type="entry name" value="WH_DNA-bd_sf"/>
</dbReference>
<dbReference type="InterPro" id="IPR036388">
    <property type="entry name" value="WH-like_DNA-bd_sf"/>
</dbReference>
<organism evidence="5 7">
    <name type="scientific">Achromobacter denitrificans</name>
    <name type="common">Alcaligenes denitrificans</name>
    <dbReference type="NCBI Taxonomy" id="32002"/>
    <lineage>
        <taxon>Bacteria</taxon>
        <taxon>Pseudomonadati</taxon>
        <taxon>Pseudomonadota</taxon>
        <taxon>Betaproteobacteria</taxon>
        <taxon>Burkholderiales</taxon>
        <taxon>Alcaligenaceae</taxon>
        <taxon>Achromobacter</taxon>
    </lineage>
</organism>
<dbReference type="EMBL" id="CP054569">
    <property type="protein sequence ID" value="QKQ48399.1"/>
    <property type="molecule type" value="Genomic_DNA"/>
</dbReference>
<dbReference type="Gene3D" id="1.20.120.530">
    <property type="entry name" value="GntR ligand-binding domain-like"/>
    <property type="match status" value="1"/>
</dbReference>
<dbReference type="PRINTS" id="PR00035">
    <property type="entry name" value="HTHGNTR"/>
</dbReference>
<dbReference type="Proteomes" id="UP000509782">
    <property type="component" value="Chromosome"/>
</dbReference>
<dbReference type="PANTHER" id="PTHR43537">
    <property type="entry name" value="TRANSCRIPTIONAL REGULATOR, GNTR FAMILY"/>
    <property type="match status" value="1"/>
</dbReference>
<dbReference type="Pfam" id="PF00392">
    <property type="entry name" value="GntR"/>
    <property type="match status" value="1"/>
</dbReference>
<reference evidence="6 8" key="2">
    <citation type="submission" date="2024-05" db="EMBL/GenBank/DDBJ databases">
        <title>Achromobacter denitrificans. BP1, complete genome.</title>
        <authorList>
            <person name="Zhang B."/>
        </authorList>
    </citation>
    <scope>NUCLEOTIDE SEQUENCE [LARGE SCALE GENOMIC DNA]</scope>
    <source>
        <strain evidence="6 8">BP1</strain>
    </source>
</reference>
<dbReference type="Proteomes" id="UP001446337">
    <property type="component" value="Chromosome"/>
</dbReference>
<reference evidence="5 7" key="1">
    <citation type="submission" date="2020-05" db="EMBL/GenBank/DDBJ databases">
        <title>FDA dAtabase for Regulatory Grade micrObial Sequences (FDA-ARGOS): Supporting development and validation of Infectious Disease Dx tests.</title>
        <authorList>
            <person name="Sproer C."/>
            <person name="Gronow S."/>
            <person name="Severitt S."/>
            <person name="Schroder I."/>
            <person name="Tallon L."/>
            <person name="Sadzewicz L."/>
            <person name="Zhao X."/>
            <person name="Vavikolanu K."/>
            <person name="Mehta A."/>
            <person name="Aluvathingal J."/>
            <person name="Nadendla S."/>
            <person name="Myers T."/>
            <person name="Yan Y."/>
            <person name="Sichtig H."/>
        </authorList>
    </citation>
    <scope>NUCLEOTIDE SEQUENCE [LARGE SCALE GENOMIC DNA]</scope>
    <source>
        <strain evidence="5 7">FDAARGOS_787</strain>
    </source>
</reference>
<evidence type="ECO:0000256" key="2">
    <source>
        <dbReference type="ARBA" id="ARBA00023125"/>
    </source>
</evidence>
<name>A0A3R9FHI2_ACHDE</name>
<dbReference type="EMBL" id="CP154792">
    <property type="protein sequence ID" value="XAN17272.1"/>
    <property type="molecule type" value="Genomic_DNA"/>
</dbReference>